<dbReference type="InterPro" id="IPR050362">
    <property type="entry name" value="Cation-dep_OMT"/>
</dbReference>
<sequence length="233" mass="26626">MLNEMMYRPVVKPEIVEYMRTQQKPFEGVVGELEKYANELGIPIVPHETAVFLDFLMGIYQPQHILEIGTAIGFSATLMAQHLAKGGTLTTIDRFELMYTRAKANFKKAGIDDVVTQLEGDAKDILPTLNETYDFIFMDSAKAKYYEFFPYCMDLLKVGGILMVDDIFQGGTILDDEKNIPKRVRKIHRRLNMFLDTVQNDPSLKTSLVPLGDGIILIQKLEEKDFMYLLENL</sequence>
<dbReference type="RefSeq" id="WP_089747566.1">
    <property type="nucleotide sequence ID" value="NZ_FOGF01000039.1"/>
</dbReference>
<dbReference type="PANTHER" id="PTHR10509:SF14">
    <property type="entry name" value="CAFFEOYL-COA O-METHYLTRANSFERASE 3-RELATED"/>
    <property type="match status" value="1"/>
</dbReference>
<dbReference type="OrthoDB" id="9799672at2"/>
<evidence type="ECO:0000256" key="2">
    <source>
        <dbReference type="ARBA" id="ARBA00022679"/>
    </source>
</evidence>
<evidence type="ECO:0000313" key="5">
    <source>
        <dbReference type="EMBL" id="SER35264.1"/>
    </source>
</evidence>
<feature type="binding site" evidence="4">
    <location>
        <position position="45"/>
    </location>
    <ligand>
        <name>S-adenosyl-L-methionine</name>
        <dbReference type="ChEBI" id="CHEBI:59789"/>
    </ligand>
</feature>
<accession>A0A1H9NH00</accession>
<dbReference type="GO" id="GO:0016300">
    <property type="term" value="F:tRNA (uridine) methyltransferase activity"/>
    <property type="evidence" value="ECO:0007669"/>
    <property type="project" value="UniProtKB-UniRule"/>
</dbReference>
<dbReference type="InterPro" id="IPR043675">
    <property type="entry name" value="TrmR_methyltr"/>
</dbReference>
<dbReference type="GO" id="GO:0008757">
    <property type="term" value="F:S-adenosylmethionine-dependent methyltransferase activity"/>
    <property type="evidence" value="ECO:0007669"/>
    <property type="project" value="TreeGrafter"/>
</dbReference>
<feature type="binding site" evidence="4">
    <location>
        <begin position="121"/>
        <end position="122"/>
    </location>
    <ligand>
        <name>S-adenosyl-L-methionine</name>
        <dbReference type="ChEBI" id="CHEBI:59789"/>
    </ligand>
</feature>
<dbReference type="SUPFAM" id="SSF53335">
    <property type="entry name" value="S-adenosyl-L-methionine-dependent methyltransferases"/>
    <property type="match status" value="1"/>
</dbReference>
<feature type="binding site" evidence="4">
    <location>
        <position position="93"/>
    </location>
    <ligand>
        <name>S-adenosyl-L-methionine</name>
        <dbReference type="ChEBI" id="CHEBI:59789"/>
    </ligand>
</feature>
<comment type="caution">
    <text evidence="4">Lacks conserved residue(s) required for the propagation of feature annotation.</text>
</comment>
<evidence type="ECO:0000313" key="6">
    <source>
        <dbReference type="Proteomes" id="UP000198556"/>
    </source>
</evidence>
<dbReference type="EMBL" id="FOGF01000039">
    <property type="protein sequence ID" value="SER35264.1"/>
    <property type="molecule type" value="Genomic_DNA"/>
</dbReference>
<evidence type="ECO:0000256" key="4">
    <source>
        <dbReference type="HAMAP-Rule" id="MF_02217"/>
    </source>
</evidence>
<dbReference type="Proteomes" id="UP000198556">
    <property type="component" value="Unassembled WGS sequence"/>
</dbReference>
<keyword evidence="1 4" id="KW-0489">Methyltransferase</keyword>
<dbReference type="InterPro" id="IPR002935">
    <property type="entry name" value="SAM_O-MeTrfase"/>
</dbReference>
<comment type="similarity">
    <text evidence="4">Belongs to the class I-like SAM-binding methyltransferase superfamily. Cation-dependent O-methyltransferase family.</text>
</comment>
<dbReference type="STRING" id="137733.SAMN05421767_13918"/>
<evidence type="ECO:0000256" key="1">
    <source>
        <dbReference type="ARBA" id="ARBA00022603"/>
    </source>
</evidence>
<organism evidence="5 6">
    <name type="scientific">Granulicatella balaenopterae</name>
    <dbReference type="NCBI Taxonomy" id="137733"/>
    <lineage>
        <taxon>Bacteria</taxon>
        <taxon>Bacillati</taxon>
        <taxon>Bacillota</taxon>
        <taxon>Bacilli</taxon>
        <taxon>Lactobacillales</taxon>
        <taxon>Carnobacteriaceae</taxon>
        <taxon>Granulicatella</taxon>
    </lineage>
</organism>
<dbReference type="PANTHER" id="PTHR10509">
    <property type="entry name" value="O-METHYLTRANSFERASE-RELATED"/>
    <property type="match status" value="1"/>
</dbReference>
<feature type="binding site" evidence="4">
    <location>
        <position position="139"/>
    </location>
    <ligand>
        <name>S-adenosyl-L-methionine</name>
        <dbReference type="ChEBI" id="CHEBI:59789"/>
    </ligand>
</feature>
<evidence type="ECO:0000256" key="3">
    <source>
        <dbReference type="ARBA" id="ARBA00022691"/>
    </source>
</evidence>
<dbReference type="Gene3D" id="3.40.50.150">
    <property type="entry name" value="Vaccinia Virus protein VP39"/>
    <property type="match status" value="1"/>
</dbReference>
<dbReference type="AlphaFoldDB" id="A0A1H9NH00"/>
<dbReference type="GO" id="GO:0030488">
    <property type="term" value="P:tRNA methylation"/>
    <property type="evidence" value="ECO:0007669"/>
    <property type="project" value="UniProtKB-UniRule"/>
</dbReference>
<keyword evidence="3 4" id="KW-0949">S-adenosyl-L-methionine</keyword>
<dbReference type="HAMAP" id="MF_02217">
    <property type="entry name" value="TrmR_methyltr"/>
    <property type="match status" value="1"/>
</dbReference>
<feature type="binding site" evidence="4">
    <location>
        <position position="75"/>
    </location>
    <ligand>
        <name>S-adenosyl-L-methionine</name>
        <dbReference type="ChEBI" id="CHEBI:59789"/>
    </ligand>
</feature>
<proteinExistence type="inferred from homology"/>
<keyword evidence="4" id="KW-0819">tRNA processing</keyword>
<dbReference type="Pfam" id="PF01596">
    <property type="entry name" value="Methyltransf_3"/>
    <property type="match status" value="1"/>
</dbReference>
<protein>
    <recommendedName>
        <fullName evidence="4">tRNA 5-hydroxyuridine methyltransferase</fullName>
        <ecNumber evidence="4">2.1.1.-</ecNumber>
    </recommendedName>
    <alternativeName>
        <fullName evidence="4">ho5U methyltransferase</fullName>
    </alternativeName>
</protein>
<comment type="catalytic activity">
    <reaction evidence="4">
        <text>5-hydroxyuridine(34) in tRNA + S-adenosyl-L-methionine = 5-methoxyuridine(34) in tRNA + S-adenosyl-L-homocysteine + H(+)</text>
        <dbReference type="Rhea" id="RHEA:60524"/>
        <dbReference type="Rhea" id="RHEA-COMP:13381"/>
        <dbReference type="Rhea" id="RHEA-COMP:15591"/>
        <dbReference type="ChEBI" id="CHEBI:15378"/>
        <dbReference type="ChEBI" id="CHEBI:57856"/>
        <dbReference type="ChEBI" id="CHEBI:59789"/>
        <dbReference type="ChEBI" id="CHEBI:136877"/>
        <dbReference type="ChEBI" id="CHEBI:143860"/>
    </reaction>
</comment>
<dbReference type="EC" id="2.1.1.-" evidence="4"/>
<reference evidence="5 6" key="1">
    <citation type="submission" date="2016-10" db="EMBL/GenBank/DDBJ databases">
        <authorList>
            <person name="de Groot N.N."/>
        </authorList>
    </citation>
    <scope>NUCLEOTIDE SEQUENCE [LARGE SCALE GENOMIC DNA]</scope>
    <source>
        <strain evidence="5 6">DSM 15827</strain>
    </source>
</reference>
<name>A0A1H9NH00_9LACT</name>
<dbReference type="InterPro" id="IPR029063">
    <property type="entry name" value="SAM-dependent_MTases_sf"/>
</dbReference>
<keyword evidence="2 4" id="KW-0808">Transferase</keyword>
<comment type="function">
    <text evidence="4">Catalyzes the methylation of 5-hydroxyuridine (ho5U) to form 5-methoxyuridine (mo5U) at position 34 in tRNAs.</text>
</comment>
<dbReference type="GO" id="GO:0008171">
    <property type="term" value="F:O-methyltransferase activity"/>
    <property type="evidence" value="ECO:0007669"/>
    <property type="project" value="InterPro"/>
</dbReference>
<dbReference type="PROSITE" id="PS51682">
    <property type="entry name" value="SAM_OMT_I"/>
    <property type="match status" value="1"/>
</dbReference>
<dbReference type="CDD" id="cd02440">
    <property type="entry name" value="AdoMet_MTases"/>
    <property type="match status" value="1"/>
</dbReference>
<gene>
    <name evidence="4" type="primary">trmR</name>
    <name evidence="5" type="ORF">SAMN05421767_13918</name>
</gene>
<comment type="subunit">
    <text evidence="4">Homodimer.</text>
</comment>
<keyword evidence="6" id="KW-1185">Reference proteome</keyword>